<dbReference type="Proteomes" id="UP000198703">
    <property type="component" value="Unassembled WGS sequence"/>
</dbReference>
<name>A0A1H3WRR4_9RHOB</name>
<proteinExistence type="predicted"/>
<dbReference type="AlphaFoldDB" id="A0A1H3WRR4"/>
<dbReference type="STRING" id="89524.SAMN05444370_10295"/>
<dbReference type="RefSeq" id="WP_093248371.1">
    <property type="nucleotide sequence ID" value="NZ_FNQM01000002.1"/>
</dbReference>
<dbReference type="EMBL" id="FNQM01000002">
    <property type="protein sequence ID" value="SDZ89819.1"/>
    <property type="molecule type" value="Genomic_DNA"/>
</dbReference>
<evidence type="ECO:0000313" key="1">
    <source>
        <dbReference type="EMBL" id="SDZ89819.1"/>
    </source>
</evidence>
<evidence type="ECO:0000313" key="2">
    <source>
        <dbReference type="Proteomes" id="UP000198703"/>
    </source>
</evidence>
<reference evidence="1 2" key="1">
    <citation type="submission" date="2016-10" db="EMBL/GenBank/DDBJ databases">
        <authorList>
            <person name="de Groot N.N."/>
        </authorList>
    </citation>
    <scope>NUCLEOTIDE SEQUENCE [LARGE SCALE GENOMIC DNA]</scope>
    <source>
        <strain evidence="1 2">DSM 15345</strain>
    </source>
</reference>
<keyword evidence="2" id="KW-1185">Reference proteome</keyword>
<organism evidence="1 2">
    <name type="scientific">Rubrimonas cliftonensis</name>
    <dbReference type="NCBI Taxonomy" id="89524"/>
    <lineage>
        <taxon>Bacteria</taxon>
        <taxon>Pseudomonadati</taxon>
        <taxon>Pseudomonadota</taxon>
        <taxon>Alphaproteobacteria</taxon>
        <taxon>Rhodobacterales</taxon>
        <taxon>Paracoccaceae</taxon>
        <taxon>Rubrimonas</taxon>
    </lineage>
</organism>
<protein>
    <submittedName>
        <fullName evidence="1">Uncharacterized protein</fullName>
    </submittedName>
</protein>
<gene>
    <name evidence="1" type="ORF">SAMN05444370_10295</name>
</gene>
<accession>A0A1H3WRR4</accession>
<sequence length="79" mass="8826">MSEYDSLTEQLRREIRECMDVFITDGRELADKYSGKGFSDKHPEIAATFASAMAHQYAAVMMADALRNHADITVKKVAA</sequence>